<evidence type="ECO:0000313" key="2">
    <source>
        <dbReference type="Proteomes" id="UP000005436"/>
    </source>
</evidence>
<protein>
    <submittedName>
        <fullName evidence="1">Uncharacterized protein</fullName>
    </submittedName>
</protein>
<dbReference type="Proteomes" id="UP000005436">
    <property type="component" value="Chromosome"/>
</dbReference>
<accession>G8UPE9</accession>
<dbReference type="HOGENOM" id="CLU_3258995_0_0_10"/>
<proteinExistence type="predicted"/>
<keyword evidence="2" id="KW-1185">Reference proteome</keyword>
<evidence type="ECO:0000313" key="1">
    <source>
        <dbReference type="EMBL" id="AEW22637.1"/>
    </source>
</evidence>
<sequence>MPCFHLFINFLLRNQENWAYCHYYGTYPVSCSFHPIFLSHEY</sequence>
<organism evidence="1 2">
    <name type="scientific">Tannerella forsythia (strain ATCC 43037 / JCM 10827 / CCUG 21028 A / KCTC 5666 / FDC 338)</name>
    <name type="common">Bacteroides forsythus</name>
    <dbReference type="NCBI Taxonomy" id="203275"/>
    <lineage>
        <taxon>Bacteria</taxon>
        <taxon>Pseudomonadati</taxon>
        <taxon>Bacteroidota</taxon>
        <taxon>Bacteroidia</taxon>
        <taxon>Bacteroidales</taxon>
        <taxon>Tannerellaceae</taxon>
        <taxon>Tannerella</taxon>
    </lineage>
</organism>
<dbReference type="EMBL" id="CP003191">
    <property type="protein sequence ID" value="AEW22637.1"/>
    <property type="molecule type" value="Genomic_DNA"/>
</dbReference>
<dbReference type="KEGG" id="tfo:BFO_0885"/>
<reference evidence="2" key="1">
    <citation type="submission" date="2011-12" db="EMBL/GenBank/DDBJ databases">
        <title>Complete sequence of Tannerella forsythia ATCC 43037.</title>
        <authorList>
            <person name="Dewhirst F."/>
            <person name="Tanner A."/>
            <person name="Izard J."/>
            <person name="Brinkac L."/>
            <person name="Durkin A.S."/>
            <person name="Hostetler J."/>
            <person name="Shetty J."/>
            <person name="Torralba M."/>
            <person name="Gill S."/>
            <person name="Nelson K."/>
        </authorList>
    </citation>
    <scope>NUCLEOTIDE SEQUENCE [LARGE SCALE GENOMIC DNA]</scope>
    <source>
        <strain evidence="2">ATCC 43037 / JCM 10827 / CCUG 33226 / KCTC 5666 / FDC 338</strain>
    </source>
</reference>
<name>G8UPE9_TANFA</name>
<gene>
    <name evidence="1" type="ordered locus">BFO_0885</name>
</gene>
<dbReference type="AlphaFoldDB" id="G8UPE9"/>